<accession>A0A9P4U2V3</accession>
<dbReference type="PROSITE" id="PS50011">
    <property type="entry name" value="PROTEIN_KINASE_DOM"/>
    <property type="match status" value="1"/>
</dbReference>
<dbReference type="InterPro" id="IPR011009">
    <property type="entry name" value="Kinase-like_dom_sf"/>
</dbReference>
<dbReference type="SUPFAM" id="SSF56112">
    <property type="entry name" value="Protein kinase-like (PK-like)"/>
    <property type="match status" value="1"/>
</dbReference>
<dbReference type="OrthoDB" id="310217at2759"/>
<reference evidence="2" key="1">
    <citation type="journal article" date="2020" name="Stud. Mycol.">
        <title>101 Dothideomycetes genomes: a test case for predicting lifestyles and emergence of pathogens.</title>
        <authorList>
            <person name="Haridas S."/>
            <person name="Albert R."/>
            <person name="Binder M."/>
            <person name="Bloem J."/>
            <person name="Labutti K."/>
            <person name="Salamov A."/>
            <person name="Andreopoulos B."/>
            <person name="Baker S."/>
            <person name="Barry K."/>
            <person name="Bills G."/>
            <person name="Bluhm B."/>
            <person name="Cannon C."/>
            <person name="Castanera R."/>
            <person name="Culley D."/>
            <person name="Daum C."/>
            <person name="Ezra D."/>
            <person name="Gonzalez J."/>
            <person name="Henrissat B."/>
            <person name="Kuo A."/>
            <person name="Liang C."/>
            <person name="Lipzen A."/>
            <person name="Lutzoni F."/>
            <person name="Magnuson J."/>
            <person name="Mondo S."/>
            <person name="Nolan M."/>
            <person name="Ohm R."/>
            <person name="Pangilinan J."/>
            <person name="Park H.-J."/>
            <person name="Ramirez L."/>
            <person name="Alfaro M."/>
            <person name="Sun H."/>
            <person name="Tritt A."/>
            <person name="Yoshinaga Y."/>
            <person name="Zwiers L.-H."/>
            <person name="Turgeon B."/>
            <person name="Goodwin S."/>
            <person name="Spatafora J."/>
            <person name="Crous P."/>
            <person name="Grigoriev I."/>
        </authorList>
    </citation>
    <scope>NUCLEOTIDE SEQUENCE</scope>
    <source>
        <strain evidence="2">CBS 130266</strain>
    </source>
</reference>
<feature type="domain" description="Protein kinase" evidence="1">
    <location>
        <begin position="1"/>
        <end position="294"/>
    </location>
</feature>
<evidence type="ECO:0000313" key="3">
    <source>
        <dbReference type="Proteomes" id="UP000800235"/>
    </source>
</evidence>
<sequence>MYDHARDGHLHIFARSGSFCMVVNLLETLDFCVAPGISQLMFPYCDQGSVFDLLVKTYKDGAIMSPASVYNIQLQLQAALIFLQQGLEYDYDTQSFTNVSQLGTQWAPIIHRAIKPPNILVRHDLTSEFPNIVLADFGKAVSLPPHTRSIFPPVLEFEWPSYSIFFTESHEPPEYRALKESIRLTEGEGQGPQDRSFNQLSPAPEFDVWQIGAVLHECAGGNYNDWKREGPVHKPHSYAGQFSDDLKRLLEPVPQIRGRMWKDMTTQNAMNRIQYLRDHSSRERGPRTEWNPAVRNVDFAGRG</sequence>
<evidence type="ECO:0000313" key="2">
    <source>
        <dbReference type="EMBL" id="KAF2434916.1"/>
    </source>
</evidence>
<dbReference type="EMBL" id="MU007015">
    <property type="protein sequence ID" value="KAF2434916.1"/>
    <property type="molecule type" value="Genomic_DNA"/>
</dbReference>
<dbReference type="GO" id="GO:0005524">
    <property type="term" value="F:ATP binding"/>
    <property type="evidence" value="ECO:0007669"/>
    <property type="project" value="InterPro"/>
</dbReference>
<proteinExistence type="predicted"/>
<dbReference type="PANTHER" id="PTHR24359">
    <property type="entry name" value="SERINE/THREONINE-PROTEIN KINASE SBK1"/>
    <property type="match status" value="1"/>
</dbReference>
<protein>
    <recommendedName>
        <fullName evidence="1">Protein kinase domain-containing protein</fullName>
    </recommendedName>
</protein>
<dbReference type="InterPro" id="IPR000719">
    <property type="entry name" value="Prot_kinase_dom"/>
</dbReference>
<dbReference type="GO" id="GO:0004674">
    <property type="term" value="F:protein serine/threonine kinase activity"/>
    <property type="evidence" value="ECO:0007669"/>
    <property type="project" value="TreeGrafter"/>
</dbReference>
<organism evidence="2 3">
    <name type="scientific">Tothia fuscella</name>
    <dbReference type="NCBI Taxonomy" id="1048955"/>
    <lineage>
        <taxon>Eukaryota</taxon>
        <taxon>Fungi</taxon>
        <taxon>Dikarya</taxon>
        <taxon>Ascomycota</taxon>
        <taxon>Pezizomycotina</taxon>
        <taxon>Dothideomycetes</taxon>
        <taxon>Pleosporomycetidae</taxon>
        <taxon>Venturiales</taxon>
        <taxon>Cylindrosympodiaceae</taxon>
        <taxon>Tothia</taxon>
    </lineage>
</organism>
<dbReference type="PANTHER" id="PTHR24359:SF1">
    <property type="entry name" value="INHIBITOR OF NUCLEAR FACTOR KAPPA-B KINASE EPSILON SUBUNIT HOMOLOG 1-RELATED"/>
    <property type="match status" value="1"/>
</dbReference>
<dbReference type="Gene3D" id="1.10.510.10">
    <property type="entry name" value="Transferase(Phosphotransferase) domain 1"/>
    <property type="match status" value="1"/>
</dbReference>
<name>A0A9P4U2V3_9PEZI</name>
<keyword evidence="3" id="KW-1185">Reference proteome</keyword>
<dbReference type="Proteomes" id="UP000800235">
    <property type="component" value="Unassembled WGS sequence"/>
</dbReference>
<gene>
    <name evidence="2" type="ORF">EJ08DRAFT_438264</name>
</gene>
<comment type="caution">
    <text evidence="2">The sequence shown here is derived from an EMBL/GenBank/DDBJ whole genome shotgun (WGS) entry which is preliminary data.</text>
</comment>
<evidence type="ECO:0000259" key="1">
    <source>
        <dbReference type="PROSITE" id="PS50011"/>
    </source>
</evidence>
<dbReference type="AlphaFoldDB" id="A0A9P4U2V3"/>